<dbReference type="EMBL" id="JBHUDO010000004">
    <property type="protein sequence ID" value="MFD1647855.1"/>
    <property type="molecule type" value="Genomic_DNA"/>
</dbReference>
<keyword evidence="3" id="KW-0274">FAD</keyword>
<accession>A0ABD6DR87</accession>
<dbReference type="InterPro" id="IPR036188">
    <property type="entry name" value="FAD/NAD-bd_sf"/>
</dbReference>
<comment type="caution">
    <text evidence="6">The sequence shown here is derived from an EMBL/GenBank/DDBJ whole genome shotgun (WGS) entry which is preliminary data.</text>
</comment>
<reference evidence="6 7" key="1">
    <citation type="journal article" date="2019" name="Int. J. Syst. Evol. Microbiol.">
        <title>The Global Catalogue of Microorganisms (GCM) 10K type strain sequencing project: providing services to taxonomists for standard genome sequencing and annotation.</title>
        <authorList>
            <consortium name="The Broad Institute Genomics Platform"/>
            <consortium name="The Broad Institute Genome Sequencing Center for Infectious Disease"/>
            <person name="Wu L."/>
            <person name="Ma J."/>
        </authorList>
    </citation>
    <scope>NUCLEOTIDE SEQUENCE [LARGE SCALE GENOMIC DNA]</scope>
    <source>
        <strain evidence="6 7">CGMCC 1.10390</strain>
    </source>
</reference>
<gene>
    <name evidence="6" type="ORF">ACFSBL_19350</name>
</gene>
<dbReference type="Gene3D" id="3.40.30.120">
    <property type="match status" value="1"/>
</dbReference>
<dbReference type="Proteomes" id="UP001597034">
    <property type="component" value="Unassembled WGS sequence"/>
</dbReference>
<dbReference type="AlphaFoldDB" id="A0ABD6DR87"/>
<proteinExistence type="predicted"/>
<dbReference type="InterPro" id="IPR002938">
    <property type="entry name" value="FAD-bd"/>
</dbReference>
<evidence type="ECO:0000313" key="7">
    <source>
        <dbReference type="Proteomes" id="UP001597034"/>
    </source>
</evidence>
<feature type="region of interest" description="Disordered" evidence="4">
    <location>
        <begin position="522"/>
        <end position="545"/>
    </location>
</feature>
<dbReference type="Gene3D" id="3.50.50.60">
    <property type="entry name" value="FAD/NAD(P)-binding domain"/>
    <property type="match status" value="1"/>
</dbReference>
<dbReference type="Gene3D" id="3.30.9.10">
    <property type="entry name" value="D-Amino Acid Oxidase, subunit A, domain 2"/>
    <property type="match status" value="1"/>
</dbReference>
<comment type="cofactor">
    <cofactor evidence="1">
        <name>FAD</name>
        <dbReference type="ChEBI" id="CHEBI:57692"/>
    </cofactor>
</comment>
<dbReference type="PRINTS" id="PR00420">
    <property type="entry name" value="RNGMNOXGNASE"/>
</dbReference>
<name>A0ABD6DR87_9EURY</name>
<dbReference type="Pfam" id="PF01494">
    <property type="entry name" value="FAD_binding_3"/>
    <property type="match status" value="1"/>
</dbReference>
<dbReference type="PANTHER" id="PTHR43004:SF19">
    <property type="entry name" value="BINDING MONOOXYGENASE, PUTATIVE (JCVI)-RELATED"/>
    <property type="match status" value="1"/>
</dbReference>
<organism evidence="6 7">
    <name type="scientific">Haloarchaeobius litoreus</name>
    <dbReference type="NCBI Taxonomy" id="755306"/>
    <lineage>
        <taxon>Archaea</taxon>
        <taxon>Methanobacteriati</taxon>
        <taxon>Methanobacteriota</taxon>
        <taxon>Stenosarchaea group</taxon>
        <taxon>Halobacteria</taxon>
        <taxon>Halobacteriales</taxon>
        <taxon>Halorubellaceae</taxon>
        <taxon>Haloarchaeobius</taxon>
    </lineage>
</organism>
<dbReference type="RefSeq" id="WP_256401667.1">
    <property type="nucleotide sequence ID" value="NZ_JANHJR010000004.1"/>
</dbReference>
<sequence>MPALPPETQVLVVGGGPTGLSAAAELSLHGIESVIVEPRTYVSHTNPRAKLTNVRTMEHFRRWGVADRIRDAANLPIGWSQEVVFCTSLLGDELARFDNVFGMKPSESYAEPAQQVPQFLTEDTLRDVVEEDPNCTLATGWRLDSLEQDDGGVTATVESTVERMSVRRGEQREIRAEYLLGCDGVRSTVREEIGSAYEGDASPRQNLGVVFRAPHLAERHGLGPAVHYWTLTPHVQGFMGRLDLEDRWWLIAVGVADLDAIDPESLVYEMVGDEFEMTVLTTDPWSAKMLLVDDARAGRVFLVGDAAHLNPPWGGHGYNTGVADAVDIGWKLGAVLNGWADPALLRTYETERRGVHEEVIDVSTENMRSSPADLVSGHVDAADEIATADYEALAADIYEKKKLEFHSLGMVLGYRYDDSPVVVDDDAEAPPLSRTEHVQTSYPGTRLPHSWLDREADRSLYDELGPGLTLLRLDAGVSVDGLRAAAADRGIPLSVVTVAGDRLSHDYEAPLLLVRPDQHVAWRGSSDPPDPHSIFETISGATLGT</sequence>
<dbReference type="InterPro" id="IPR050641">
    <property type="entry name" value="RIFMO-like"/>
</dbReference>
<dbReference type="Pfam" id="PF21274">
    <property type="entry name" value="Rng_hyd_C"/>
    <property type="match status" value="1"/>
</dbReference>
<dbReference type="PANTHER" id="PTHR43004">
    <property type="entry name" value="TRK SYSTEM POTASSIUM UPTAKE PROTEIN"/>
    <property type="match status" value="1"/>
</dbReference>
<keyword evidence="2" id="KW-0285">Flavoprotein</keyword>
<keyword evidence="7" id="KW-1185">Reference proteome</keyword>
<dbReference type="GO" id="GO:0016709">
    <property type="term" value="F:oxidoreductase activity, acting on paired donors, with incorporation or reduction of molecular oxygen, NAD(P)H as one donor, and incorporation of one atom of oxygen"/>
    <property type="evidence" value="ECO:0007669"/>
    <property type="project" value="UniProtKB-ARBA"/>
</dbReference>
<feature type="domain" description="FAD-binding" evidence="5">
    <location>
        <begin position="7"/>
        <end position="362"/>
    </location>
</feature>
<evidence type="ECO:0000256" key="3">
    <source>
        <dbReference type="ARBA" id="ARBA00022827"/>
    </source>
</evidence>
<evidence type="ECO:0000256" key="2">
    <source>
        <dbReference type="ARBA" id="ARBA00022630"/>
    </source>
</evidence>
<protein>
    <submittedName>
        <fullName evidence="6">FAD-dependent monooxygenase</fullName>
    </submittedName>
</protein>
<dbReference type="NCBIfam" id="NF004780">
    <property type="entry name" value="PRK06126.1"/>
    <property type="match status" value="1"/>
</dbReference>
<keyword evidence="6" id="KW-0560">Oxidoreductase</keyword>
<keyword evidence="6" id="KW-0503">Monooxygenase</keyword>
<evidence type="ECO:0000313" key="6">
    <source>
        <dbReference type="EMBL" id="MFD1647855.1"/>
    </source>
</evidence>
<evidence type="ECO:0000256" key="4">
    <source>
        <dbReference type="SAM" id="MobiDB-lite"/>
    </source>
</evidence>
<dbReference type="SUPFAM" id="SSF51905">
    <property type="entry name" value="FAD/NAD(P)-binding domain"/>
    <property type="match status" value="1"/>
</dbReference>
<evidence type="ECO:0000259" key="5">
    <source>
        <dbReference type="Pfam" id="PF01494"/>
    </source>
</evidence>
<evidence type="ECO:0000256" key="1">
    <source>
        <dbReference type="ARBA" id="ARBA00001974"/>
    </source>
</evidence>